<evidence type="ECO:0000256" key="6">
    <source>
        <dbReference type="ARBA" id="ARBA00022741"/>
    </source>
</evidence>
<evidence type="ECO:0000256" key="1">
    <source>
        <dbReference type="ARBA" id="ARBA00004496"/>
    </source>
</evidence>
<keyword evidence="8 12" id="KW-0648">Protein biosynthesis</keyword>
<keyword evidence="5 12" id="KW-0436">Ligase</keyword>
<dbReference type="PANTHER" id="PTHR46264">
    <property type="entry name" value="TYROSINE-TRNA LIGASE"/>
    <property type="match status" value="1"/>
</dbReference>
<dbReference type="AlphaFoldDB" id="A0A8K0NQT8"/>
<dbReference type="GO" id="GO:0005737">
    <property type="term" value="C:cytoplasm"/>
    <property type="evidence" value="ECO:0007669"/>
    <property type="project" value="UniProtKB-SubCell"/>
</dbReference>
<dbReference type="GO" id="GO:0004831">
    <property type="term" value="F:tyrosine-tRNA ligase activity"/>
    <property type="evidence" value="ECO:0007669"/>
    <property type="project" value="UniProtKB-EC"/>
</dbReference>
<dbReference type="PIRSF" id="PIRSF006588">
    <property type="entry name" value="TyrRS_arch_euk"/>
    <property type="match status" value="1"/>
</dbReference>
<dbReference type="PANTHER" id="PTHR46264:SF4">
    <property type="entry name" value="TYROSINE--TRNA LIGASE, CYTOPLASMIC"/>
    <property type="match status" value="1"/>
</dbReference>
<dbReference type="SUPFAM" id="SSF52374">
    <property type="entry name" value="Nucleotidylyl transferase"/>
    <property type="match status" value="1"/>
</dbReference>
<evidence type="ECO:0000256" key="12">
    <source>
        <dbReference type="RuleBase" id="RU361234"/>
    </source>
</evidence>
<dbReference type="Proteomes" id="UP000812966">
    <property type="component" value="Unassembled WGS sequence"/>
</dbReference>
<comment type="caution">
    <text evidence="14">The sequence shown here is derived from an EMBL/GenBank/DDBJ whole genome shotgun (WGS) entry which is preliminary data.</text>
</comment>
<evidence type="ECO:0000256" key="7">
    <source>
        <dbReference type="ARBA" id="ARBA00022840"/>
    </source>
</evidence>
<dbReference type="GO" id="GO:0005524">
    <property type="term" value="F:ATP binding"/>
    <property type="evidence" value="ECO:0007669"/>
    <property type="project" value="UniProtKB-KW"/>
</dbReference>
<dbReference type="PRINTS" id="PR01040">
    <property type="entry name" value="TRNASYNTHTYR"/>
</dbReference>
<sequence>MSAPSAPAAAAPAISLNEAQQQTYDLITRNLQEVLGEDIIKSKLAKDEVVSCYWGTATTGRPHIGYFVPLTKIADFLKAGVQVKILLAEIHAFLDAGKATFETVAFRVAYYSKLLHAVFTSLGVPTDKLSFITGSDYQLSKEYSLDNFRLASITSLHDASKAGAEVVKQSDSPFLSSLLYPGMQALDEQYLGVDFQFGGVDQRKIFTMAQDCLPRLGYAKRAHLMNPMVPGLAGGKMSSSDPNSKIDFLDSAADVKKKIKAAFCEEKNITDNGILSFHKAVLFPLQTMRIAQLVERGEDPSSAENRNKLFISPNAPEGTLVTIVRDDRFGGPVHYQTFQQIEDDFASGALHPGDLKKITTEMINDLLEPVRKTFSEDQAFQDAERSAYPPPPPPQKFVKKSKQEKKAEKAKEKPASGPDAEKFIEQQKDAIATTEADKPDATHAIMSDKA</sequence>
<gene>
    <name evidence="14" type="ORF">FFLO_03433</name>
</gene>
<dbReference type="NCBIfam" id="NF006330">
    <property type="entry name" value="PRK08560.1"/>
    <property type="match status" value="1"/>
</dbReference>
<evidence type="ECO:0000256" key="3">
    <source>
        <dbReference type="ARBA" id="ARBA00013160"/>
    </source>
</evidence>
<evidence type="ECO:0000256" key="9">
    <source>
        <dbReference type="ARBA" id="ARBA00023146"/>
    </source>
</evidence>
<dbReference type="InterPro" id="IPR002307">
    <property type="entry name" value="Tyr-tRNA-ligase"/>
</dbReference>
<evidence type="ECO:0000313" key="15">
    <source>
        <dbReference type="Proteomes" id="UP000812966"/>
    </source>
</evidence>
<dbReference type="InterPro" id="IPR050489">
    <property type="entry name" value="Tyr-tRNA_synthase"/>
</dbReference>
<evidence type="ECO:0000313" key="14">
    <source>
        <dbReference type="EMBL" id="KAG7539634.1"/>
    </source>
</evidence>
<protein>
    <recommendedName>
        <fullName evidence="3 12">Tyrosine--tRNA ligase</fullName>
        <ecNumber evidence="3 12">6.1.1.1</ecNumber>
    </recommendedName>
    <alternativeName>
        <fullName evidence="10 12">Tyrosyl-tRNA synthetase</fullName>
    </alternativeName>
</protein>
<dbReference type="Gene3D" id="1.10.240.10">
    <property type="entry name" value="Tyrosyl-Transfer RNA Synthetase"/>
    <property type="match status" value="1"/>
</dbReference>
<comment type="similarity">
    <text evidence="2 12">Belongs to the class-I aminoacyl-tRNA synthetase family.</text>
</comment>
<dbReference type="NCBIfam" id="TIGR00234">
    <property type="entry name" value="tyrS"/>
    <property type="match status" value="1"/>
</dbReference>
<evidence type="ECO:0000256" key="4">
    <source>
        <dbReference type="ARBA" id="ARBA00022490"/>
    </source>
</evidence>
<keyword evidence="15" id="KW-1185">Reference proteome</keyword>
<dbReference type="EC" id="6.1.1.1" evidence="3 12"/>
<dbReference type="Pfam" id="PF00579">
    <property type="entry name" value="tRNA-synt_1b"/>
    <property type="match status" value="1"/>
</dbReference>
<keyword evidence="6 12" id="KW-0547">Nucleotide-binding</keyword>
<evidence type="ECO:0000256" key="2">
    <source>
        <dbReference type="ARBA" id="ARBA00005594"/>
    </source>
</evidence>
<comment type="catalytic activity">
    <reaction evidence="11 12">
        <text>tRNA(Tyr) + L-tyrosine + ATP = L-tyrosyl-tRNA(Tyr) + AMP + diphosphate + H(+)</text>
        <dbReference type="Rhea" id="RHEA:10220"/>
        <dbReference type="Rhea" id="RHEA-COMP:9706"/>
        <dbReference type="Rhea" id="RHEA-COMP:9707"/>
        <dbReference type="ChEBI" id="CHEBI:15378"/>
        <dbReference type="ChEBI" id="CHEBI:30616"/>
        <dbReference type="ChEBI" id="CHEBI:33019"/>
        <dbReference type="ChEBI" id="CHEBI:58315"/>
        <dbReference type="ChEBI" id="CHEBI:78442"/>
        <dbReference type="ChEBI" id="CHEBI:78536"/>
        <dbReference type="ChEBI" id="CHEBI:456215"/>
        <dbReference type="EC" id="6.1.1.1"/>
    </reaction>
</comment>
<feature type="compositionally biased region" description="Basic and acidic residues" evidence="13">
    <location>
        <begin position="404"/>
        <end position="428"/>
    </location>
</feature>
<evidence type="ECO:0000256" key="13">
    <source>
        <dbReference type="SAM" id="MobiDB-lite"/>
    </source>
</evidence>
<feature type="region of interest" description="Disordered" evidence="13">
    <location>
        <begin position="379"/>
        <end position="450"/>
    </location>
</feature>
<evidence type="ECO:0000256" key="10">
    <source>
        <dbReference type="ARBA" id="ARBA00033323"/>
    </source>
</evidence>
<evidence type="ECO:0000256" key="11">
    <source>
        <dbReference type="ARBA" id="ARBA00048248"/>
    </source>
</evidence>
<dbReference type="FunFam" id="3.40.50.620:FF:000040">
    <property type="entry name" value="Tyrosine--tRNA ligase"/>
    <property type="match status" value="1"/>
</dbReference>
<evidence type="ECO:0000256" key="8">
    <source>
        <dbReference type="ARBA" id="ARBA00022917"/>
    </source>
</evidence>
<dbReference type="Gene3D" id="3.40.50.620">
    <property type="entry name" value="HUPs"/>
    <property type="match status" value="1"/>
</dbReference>
<organism evidence="14 15">
    <name type="scientific">Filobasidium floriforme</name>
    <dbReference type="NCBI Taxonomy" id="5210"/>
    <lineage>
        <taxon>Eukaryota</taxon>
        <taxon>Fungi</taxon>
        <taxon>Dikarya</taxon>
        <taxon>Basidiomycota</taxon>
        <taxon>Agaricomycotina</taxon>
        <taxon>Tremellomycetes</taxon>
        <taxon>Filobasidiales</taxon>
        <taxon>Filobasidiaceae</taxon>
        <taxon>Filobasidium</taxon>
    </lineage>
</organism>
<feature type="compositionally biased region" description="Basic and acidic residues" evidence="13">
    <location>
        <begin position="435"/>
        <end position="450"/>
    </location>
</feature>
<name>A0A8K0NQT8_9TREE</name>
<accession>A0A8K0NQT8</accession>
<dbReference type="InterPro" id="IPR014729">
    <property type="entry name" value="Rossmann-like_a/b/a_fold"/>
</dbReference>
<dbReference type="InterPro" id="IPR023617">
    <property type="entry name" value="Tyr-tRNA-ligase_arc/euk-type"/>
</dbReference>
<dbReference type="GO" id="GO:0006437">
    <property type="term" value="P:tyrosyl-tRNA aminoacylation"/>
    <property type="evidence" value="ECO:0007669"/>
    <property type="project" value="InterPro"/>
</dbReference>
<keyword evidence="7 12" id="KW-0067">ATP-binding</keyword>
<reference evidence="14" key="1">
    <citation type="submission" date="2020-04" db="EMBL/GenBank/DDBJ databases">
        <title>Analysis of mating type loci in Filobasidium floriforme.</title>
        <authorList>
            <person name="Nowrousian M."/>
        </authorList>
    </citation>
    <scope>NUCLEOTIDE SEQUENCE</scope>
    <source>
        <strain evidence="14">CBS 6242</strain>
    </source>
</reference>
<comment type="subcellular location">
    <subcellularLocation>
        <location evidence="1">Cytoplasm</location>
    </subcellularLocation>
</comment>
<keyword evidence="9 12" id="KW-0030">Aminoacyl-tRNA synthetase</keyword>
<dbReference type="EMBL" id="JABELV010000063">
    <property type="protein sequence ID" value="KAG7539634.1"/>
    <property type="molecule type" value="Genomic_DNA"/>
</dbReference>
<dbReference type="InterPro" id="IPR002305">
    <property type="entry name" value="aa-tRNA-synth_Ic"/>
</dbReference>
<evidence type="ECO:0000256" key="5">
    <source>
        <dbReference type="ARBA" id="ARBA00022598"/>
    </source>
</evidence>
<keyword evidence="4" id="KW-0963">Cytoplasm</keyword>
<proteinExistence type="inferred from homology"/>